<keyword evidence="9" id="KW-1185">Reference proteome</keyword>
<reference evidence="8 9" key="1">
    <citation type="submission" date="2018-06" db="EMBL/GenBank/DDBJ databases">
        <title>Genomic Encyclopedia of Type Strains, Phase IV (KMG-IV): sequencing the most valuable type-strain genomes for metagenomic binning, comparative biology and taxonomic classification.</title>
        <authorList>
            <person name="Goeker M."/>
        </authorList>
    </citation>
    <scope>NUCLEOTIDE SEQUENCE [LARGE SCALE GENOMIC DNA]</scope>
    <source>
        <strain evidence="8 9">DSM 25520</strain>
    </source>
</reference>
<evidence type="ECO:0000256" key="3">
    <source>
        <dbReference type="ARBA" id="ARBA00023004"/>
    </source>
</evidence>
<comment type="caution">
    <text evidence="8">The sequence shown here is derived from an EMBL/GenBank/DDBJ whole genome shotgun (WGS) entry which is preliminary data.</text>
</comment>
<feature type="binding site" description="covalent" evidence="4">
    <location>
        <position position="61"/>
    </location>
    <ligand>
        <name>heme c</name>
        <dbReference type="ChEBI" id="CHEBI:61717"/>
        <label>1</label>
    </ligand>
</feature>
<organism evidence="8 9">
    <name type="scientific">Eoetvoesiella caeni</name>
    <dbReference type="NCBI Taxonomy" id="645616"/>
    <lineage>
        <taxon>Bacteria</taxon>
        <taxon>Pseudomonadati</taxon>
        <taxon>Pseudomonadota</taxon>
        <taxon>Betaproteobacteria</taxon>
        <taxon>Burkholderiales</taxon>
        <taxon>Alcaligenaceae</taxon>
        <taxon>Eoetvoesiella</taxon>
    </lineage>
</organism>
<dbReference type="SUPFAM" id="SSF46626">
    <property type="entry name" value="Cytochrome c"/>
    <property type="match status" value="3"/>
</dbReference>
<feature type="domain" description="Cytochrome c" evidence="7">
    <location>
        <begin position="312"/>
        <end position="401"/>
    </location>
</feature>
<dbReference type="PANTHER" id="PTHR35008">
    <property type="entry name" value="BLL4482 PROTEIN-RELATED"/>
    <property type="match status" value="1"/>
</dbReference>
<feature type="chain" id="PRO_5016638020" evidence="6">
    <location>
        <begin position="27"/>
        <end position="417"/>
    </location>
</feature>
<sequence>MTRFHLPDLIRSVSTLVLLGCLSAHAAGPSTSATFQGDPVLTEEQLEPGRYLTRVSNCAGCHTVANGKDFAGGPPIPTPFGTMYGPNITPSREHGIGNWSADDFWNAMHDGKAPDGTLLYPTFPYPQYTRMTRTDTDAIYNYLMSQPAADTPSRPHELRFPYDQRPLLRLWRAMYFDHGALETDPAQDYQWNRGRYLVEGPGHCAACHTERNRWGGSNLRKDLEGGGILGLNWYATPLTGGERGLGNWSTDDIVELLLTGASRHGTATGPMAEVVTESTQHWNAQDLHAVAAYLKTLPASSESTSTPTPAEAVMSIGGKVYQQHCAHCHGDKGEGDAPAWPPLVGNTSVLAHSPTNVLQMILKGGYAPATETSPRPHGMPPFHGLSDTDVAAVATYIRNSWGNDAPPANAHDVARLR</sequence>
<evidence type="ECO:0000259" key="7">
    <source>
        <dbReference type="PROSITE" id="PS51007"/>
    </source>
</evidence>
<evidence type="ECO:0000313" key="9">
    <source>
        <dbReference type="Proteomes" id="UP000253628"/>
    </source>
</evidence>
<dbReference type="GO" id="GO:0005506">
    <property type="term" value="F:iron ion binding"/>
    <property type="evidence" value="ECO:0007669"/>
    <property type="project" value="InterPro"/>
</dbReference>
<accession>A0A366H019</accession>
<evidence type="ECO:0000256" key="4">
    <source>
        <dbReference type="PIRSR" id="PIRSR000018-50"/>
    </source>
</evidence>
<gene>
    <name evidence="8" type="ORF">DFR37_11932</name>
</gene>
<feature type="binding site" description="axial binding residue" evidence="5">
    <location>
        <position position="208"/>
    </location>
    <ligand>
        <name>heme c</name>
        <dbReference type="ChEBI" id="CHEBI:61717"/>
        <label>2</label>
    </ligand>
    <ligandPart>
        <name>Fe</name>
        <dbReference type="ChEBI" id="CHEBI:18248"/>
    </ligandPart>
</feature>
<name>A0A366H019_9BURK</name>
<dbReference type="InterPro" id="IPR009056">
    <property type="entry name" value="Cyt_c-like_dom"/>
</dbReference>
<dbReference type="EMBL" id="QNRQ01000019">
    <property type="protein sequence ID" value="RBP35170.1"/>
    <property type="molecule type" value="Genomic_DNA"/>
</dbReference>
<protein>
    <submittedName>
        <fullName evidence="8">Mono/diheme cytochrome c family protein</fullName>
    </submittedName>
</protein>
<evidence type="ECO:0000313" key="8">
    <source>
        <dbReference type="EMBL" id="RBP35170.1"/>
    </source>
</evidence>
<feature type="binding site" description="covalent" evidence="4">
    <location>
        <position position="207"/>
    </location>
    <ligand>
        <name>heme c</name>
        <dbReference type="ChEBI" id="CHEBI:61717"/>
        <label>2</label>
    </ligand>
</feature>
<feature type="signal peptide" evidence="6">
    <location>
        <begin position="1"/>
        <end position="26"/>
    </location>
</feature>
<dbReference type="PIRSF" id="PIRSF000018">
    <property type="entry name" value="Mb_ADH_cyt_c"/>
    <property type="match status" value="1"/>
</dbReference>
<dbReference type="InterPro" id="IPR014353">
    <property type="entry name" value="Membr-bd_ADH_cyt_c"/>
</dbReference>
<feature type="binding site" description="covalent" evidence="4">
    <location>
        <position position="325"/>
    </location>
    <ligand>
        <name>heme c</name>
        <dbReference type="ChEBI" id="CHEBI:61717"/>
        <label>3</label>
    </ligand>
</feature>
<evidence type="ECO:0000256" key="1">
    <source>
        <dbReference type="ARBA" id="ARBA00022617"/>
    </source>
</evidence>
<keyword evidence="3 5" id="KW-0408">Iron</keyword>
<evidence type="ECO:0000256" key="2">
    <source>
        <dbReference type="ARBA" id="ARBA00022723"/>
    </source>
</evidence>
<dbReference type="PANTHER" id="PTHR35008:SF4">
    <property type="entry name" value="BLL4482 PROTEIN"/>
    <property type="match status" value="1"/>
</dbReference>
<dbReference type="Gene3D" id="1.10.760.10">
    <property type="entry name" value="Cytochrome c-like domain"/>
    <property type="match status" value="3"/>
</dbReference>
<dbReference type="InterPro" id="IPR051459">
    <property type="entry name" value="Cytochrome_c-type_DH"/>
</dbReference>
<dbReference type="OrthoDB" id="9809720at2"/>
<evidence type="ECO:0000256" key="5">
    <source>
        <dbReference type="PIRSR" id="PIRSR000018-51"/>
    </source>
</evidence>
<evidence type="ECO:0000256" key="6">
    <source>
        <dbReference type="SAM" id="SignalP"/>
    </source>
</evidence>
<keyword evidence="2 5" id="KW-0479">Metal-binding</keyword>
<dbReference type="InterPro" id="IPR036909">
    <property type="entry name" value="Cyt_c-like_dom_sf"/>
</dbReference>
<dbReference type="GO" id="GO:0020037">
    <property type="term" value="F:heme binding"/>
    <property type="evidence" value="ECO:0007669"/>
    <property type="project" value="InterPro"/>
</dbReference>
<dbReference type="RefSeq" id="WP_113935165.1">
    <property type="nucleotide sequence ID" value="NZ_JACCEU010000015.1"/>
</dbReference>
<feature type="domain" description="Cytochrome c" evidence="7">
    <location>
        <begin position="189"/>
        <end position="298"/>
    </location>
</feature>
<feature type="binding site" description="covalent" evidence="4">
    <location>
        <position position="58"/>
    </location>
    <ligand>
        <name>heme c</name>
        <dbReference type="ChEBI" id="CHEBI:61717"/>
        <label>1</label>
    </ligand>
</feature>
<dbReference type="GO" id="GO:0009055">
    <property type="term" value="F:electron transfer activity"/>
    <property type="evidence" value="ECO:0007669"/>
    <property type="project" value="InterPro"/>
</dbReference>
<dbReference type="AlphaFoldDB" id="A0A366H019"/>
<feature type="binding site" description="covalent" evidence="4">
    <location>
        <position position="328"/>
    </location>
    <ligand>
        <name>heme c</name>
        <dbReference type="ChEBI" id="CHEBI:61717"/>
        <label>3</label>
    </ligand>
</feature>
<dbReference type="GO" id="GO:0016614">
    <property type="term" value="F:oxidoreductase activity, acting on CH-OH group of donors"/>
    <property type="evidence" value="ECO:0007669"/>
    <property type="project" value="InterPro"/>
</dbReference>
<feature type="binding site" description="axial binding residue" evidence="5">
    <location>
        <position position="62"/>
    </location>
    <ligand>
        <name>heme c</name>
        <dbReference type="ChEBI" id="CHEBI:61717"/>
        <label>1</label>
    </ligand>
    <ligandPart>
        <name>Fe</name>
        <dbReference type="ChEBI" id="CHEBI:18248"/>
    </ligandPart>
</feature>
<keyword evidence="6" id="KW-0732">Signal</keyword>
<feature type="domain" description="Cytochrome c" evidence="7">
    <location>
        <begin position="32"/>
        <end position="147"/>
    </location>
</feature>
<feature type="binding site" description="axial binding residue" evidence="5">
    <location>
        <position position="329"/>
    </location>
    <ligand>
        <name>heme c</name>
        <dbReference type="ChEBI" id="CHEBI:61717"/>
        <label>3</label>
    </ligand>
    <ligandPart>
        <name>Fe</name>
        <dbReference type="ChEBI" id="CHEBI:18248"/>
    </ligandPart>
</feature>
<feature type="binding site" description="covalent" evidence="4">
    <location>
        <position position="204"/>
    </location>
    <ligand>
        <name>heme c</name>
        <dbReference type="ChEBI" id="CHEBI:61717"/>
        <label>2</label>
    </ligand>
</feature>
<dbReference type="PROSITE" id="PS51007">
    <property type="entry name" value="CYTC"/>
    <property type="match status" value="3"/>
</dbReference>
<dbReference type="Pfam" id="PF00034">
    <property type="entry name" value="Cytochrom_C"/>
    <property type="match status" value="3"/>
</dbReference>
<dbReference type="GO" id="GO:0016020">
    <property type="term" value="C:membrane"/>
    <property type="evidence" value="ECO:0007669"/>
    <property type="project" value="InterPro"/>
</dbReference>
<dbReference type="Proteomes" id="UP000253628">
    <property type="component" value="Unassembled WGS sequence"/>
</dbReference>
<keyword evidence="1 4" id="KW-0349">Heme</keyword>
<proteinExistence type="predicted"/>
<comment type="cofactor">
    <cofactor evidence="4">
        <name>heme c</name>
        <dbReference type="ChEBI" id="CHEBI:61717"/>
    </cofactor>
    <text evidence="4">Binds 3 heme c groups covalently per subunit.</text>
</comment>